<feature type="compositionally biased region" description="Low complexity" evidence="1">
    <location>
        <begin position="125"/>
        <end position="145"/>
    </location>
</feature>
<organism evidence="3 4">
    <name type="scientific">Nonomuraea guangzhouensis</name>
    <dbReference type="NCBI Taxonomy" id="1291555"/>
    <lineage>
        <taxon>Bacteria</taxon>
        <taxon>Bacillati</taxon>
        <taxon>Actinomycetota</taxon>
        <taxon>Actinomycetes</taxon>
        <taxon>Streptosporangiales</taxon>
        <taxon>Streptosporangiaceae</taxon>
        <taxon>Nonomuraea</taxon>
    </lineage>
</organism>
<feature type="region of interest" description="Disordered" evidence="1">
    <location>
        <begin position="55"/>
        <end position="168"/>
    </location>
</feature>
<accession>A0ABW4GQA8</accession>
<keyword evidence="2" id="KW-1133">Transmembrane helix</keyword>
<keyword evidence="4" id="KW-1185">Reference proteome</keyword>
<protein>
    <submittedName>
        <fullName evidence="3">Uncharacterized protein</fullName>
    </submittedName>
</protein>
<gene>
    <name evidence="3" type="ORF">ACFSJ0_46705</name>
</gene>
<name>A0ABW4GQA8_9ACTN</name>
<feature type="transmembrane region" description="Helical" evidence="2">
    <location>
        <begin position="22"/>
        <end position="46"/>
    </location>
</feature>
<dbReference type="RefSeq" id="WP_219529339.1">
    <property type="nucleotide sequence ID" value="NZ_JAHKRM010000006.1"/>
</dbReference>
<proteinExistence type="predicted"/>
<keyword evidence="2" id="KW-0812">Transmembrane</keyword>
<evidence type="ECO:0000313" key="4">
    <source>
        <dbReference type="Proteomes" id="UP001597097"/>
    </source>
</evidence>
<dbReference type="EMBL" id="JBHUCM010000044">
    <property type="protein sequence ID" value="MFD1544604.1"/>
    <property type="molecule type" value="Genomic_DNA"/>
</dbReference>
<dbReference type="Proteomes" id="UP001597097">
    <property type="component" value="Unassembled WGS sequence"/>
</dbReference>
<sequence length="168" mass="17572">MSPEQHQTTAVFVDQSGRRRRLIMIGSIASGVLAIALLAVVIGGLFSTTTLSVNGWPGDRPGGMGSTASPDPSATPRMSMTRRPTPSATRTSARPTPRATRSTVRSVAPETDRTPPQQPSPSVKPSTRPTTEPATEPTADPTSSADLPPGQNKTPPGLDPDRTKGPKK</sequence>
<keyword evidence="2" id="KW-0472">Membrane</keyword>
<reference evidence="4" key="1">
    <citation type="journal article" date="2019" name="Int. J. Syst. Evol. Microbiol.">
        <title>The Global Catalogue of Microorganisms (GCM) 10K type strain sequencing project: providing services to taxonomists for standard genome sequencing and annotation.</title>
        <authorList>
            <consortium name="The Broad Institute Genomics Platform"/>
            <consortium name="The Broad Institute Genome Sequencing Center for Infectious Disease"/>
            <person name="Wu L."/>
            <person name="Ma J."/>
        </authorList>
    </citation>
    <scope>NUCLEOTIDE SEQUENCE [LARGE SCALE GENOMIC DNA]</scope>
    <source>
        <strain evidence="4">CGMCC 1.15399</strain>
    </source>
</reference>
<feature type="compositionally biased region" description="Polar residues" evidence="1">
    <location>
        <begin position="66"/>
        <end position="78"/>
    </location>
</feature>
<evidence type="ECO:0000256" key="2">
    <source>
        <dbReference type="SAM" id="Phobius"/>
    </source>
</evidence>
<feature type="compositionally biased region" description="Low complexity" evidence="1">
    <location>
        <begin position="81"/>
        <end position="107"/>
    </location>
</feature>
<feature type="compositionally biased region" description="Basic and acidic residues" evidence="1">
    <location>
        <begin position="159"/>
        <end position="168"/>
    </location>
</feature>
<comment type="caution">
    <text evidence="3">The sequence shown here is derived from an EMBL/GenBank/DDBJ whole genome shotgun (WGS) entry which is preliminary data.</text>
</comment>
<evidence type="ECO:0000256" key="1">
    <source>
        <dbReference type="SAM" id="MobiDB-lite"/>
    </source>
</evidence>
<evidence type="ECO:0000313" key="3">
    <source>
        <dbReference type="EMBL" id="MFD1544604.1"/>
    </source>
</evidence>